<evidence type="ECO:0000313" key="2">
    <source>
        <dbReference type="EMBL" id="KIM19580.1"/>
    </source>
</evidence>
<evidence type="ECO:0000256" key="1">
    <source>
        <dbReference type="SAM" id="MobiDB-lite"/>
    </source>
</evidence>
<name>A0A0C3A4H7_SERVB</name>
<evidence type="ECO:0000313" key="3">
    <source>
        <dbReference type="Proteomes" id="UP000054097"/>
    </source>
</evidence>
<keyword evidence="3" id="KW-1185">Reference proteome</keyword>
<sequence>MRTSSPYPESESIRIPNGHNAGTHANNDSDDPSRERAHFANCRRGSIVWTSRDTVKVATGNSTRTPSKIPSCRLRTHRSRVESSARGQVTCEATRRRRDS</sequence>
<dbReference type="Proteomes" id="UP000054097">
    <property type="component" value="Unassembled WGS sequence"/>
</dbReference>
<feature type="region of interest" description="Disordered" evidence="1">
    <location>
        <begin position="58"/>
        <end position="100"/>
    </location>
</feature>
<proteinExistence type="predicted"/>
<reference evidence="3" key="2">
    <citation type="submission" date="2015-01" db="EMBL/GenBank/DDBJ databases">
        <title>Evolutionary Origins and Diversification of the Mycorrhizal Mutualists.</title>
        <authorList>
            <consortium name="DOE Joint Genome Institute"/>
            <consortium name="Mycorrhizal Genomics Consortium"/>
            <person name="Kohler A."/>
            <person name="Kuo A."/>
            <person name="Nagy L.G."/>
            <person name="Floudas D."/>
            <person name="Copeland A."/>
            <person name="Barry K.W."/>
            <person name="Cichocki N."/>
            <person name="Veneault-Fourrey C."/>
            <person name="LaButti K."/>
            <person name="Lindquist E.A."/>
            <person name="Lipzen A."/>
            <person name="Lundell T."/>
            <person name="Morin E."/>
            <person name="Murat C."/>
            <person name="Riley R."/>
            <person name="Ohm R."/>
            <person name="Sun H."/>
            <person name="Tunlid A."/>
            <person name="Henrissat B."/>
            <person name="Grigoriev I.V."/>
            <person name="Hibbett D.S."/>
            <person name="Martin F."/>
        </authorList>
    </citation>
    <scope>NUCLEOTIDE SEQUENCE [LARGE SCALE GENOMIC DNA]</scope>
    <source>
        <strain evidence="3">MAFF 305830</strain>
    </source>
</reference>
<accession>A0A0C3A4H7</accession>
<gene>
    <name evidence="2" type="ORF">M408DRAFT_334343</name>
</gene>
<protein>
    <submittedName>
        <fullName evidence="2">Uncharacterized protein</fullName>
    </submittedName>
</protein>
<reference evidence="2 3" key="1">
    <citation type="submission" date="2014-04" db="EMBL/GenBank/DDBJ databases">
        <authorList>
            <consortium name="DOE Joint Genome Institute"/>
            <person name="Kuo A."/>
            <person name="Zuccaro A."/>
            <person name="Kohler A."/>
            <person name="Nagy L.G."/>
            <person name="Floudas D."/>
            <person name="Copeland A."/>
            <person name="Barry K.W."/>
            <person name="Cichocki N."/>
            <person name="Veneault-Fourrey C."/>
            <person name="LaButti K."/>
            <person name="Lindquist E.A."/>
            <person name="Lipzen A."/>
            <person name="Lundell T."/>
            <person name="Morin E."/>
            <person name="Murat C."/>
            <person name="Sun H."/>
            <person name="Tunlid A."/>
            <person name="Henrissat B."/>
            <person name="Grigoriev I.V."/>
            <person name="Hibbett D.S."/>
            <person name="Martin F."/>
            <person name="Nordberg H.P."/>
            <person name="Cantor M.N."/>
            <person name="Hua S.X."/>
        </authorList>
    </citation>
    <scope>NUCLEOTIDE SEQUENCE [LARGE SCALE GENOMIC DNA]</scope>
    <source>
        <strain evidence="2 3">MAFF 305830</strain>
    </source>
</reference>
<dbReference type="HOGENOM" id="CLU_2307793_0_0_1"/>
<feature type="compositionally biased region" description="Polar residues" evidence="1">
    <location>
        <begin position="59"/>
        <end position="68"/>
    </location>
</feature>
<organism evidence="2 3">
    <name type="scientific">Serendipita vermifera MAFF 305830</name>
    <dbReference type="NCBI Taxonomy" id="933852"/>
    <lineage>
        <taxon>Eukaryota</taxon>
        <taxon>Fungi</taxon>
        <taxon>Dikarya</taxon>
        <taxon>Basidiomycota</taxon>
        <taxon>Agaricomycotina</taxon>
        <taxon>Agaricomycetes</taxon>
        <taxon>Sebacinales</taxon>
        <taxon>Serendipitaceae</taxon>
        <taxon>Serendipita</taxon>
    </lineage>
</organism>
<feature type="region of interest" description="Disordered" evidence="1">
    <location>
        <begin position="1"/>
        <end position="36"/>
    </location>
</feature>
<dbReference type="EMBL" id="KN824616">
    <property type="protein sequence ID" value="KIM19580.1"/>
    <property type="molecule type" value="Genomic_DNA"/>
</dbReference>
<dbReference type="AlphaFoldDB" id="A0A0C3A4H7"/>